<name>A0A6N3C6P9_EGGLN</name>
<accession>A0A6N3C6P9</accession>
<proteinExistence type="predicted"/>
<reference evidence="2" key="1">
    <citation type="submission" date="2019-11" db="EMBL/GenBank/DDBJ databases">
        <authorList>
            <person name="Feng L."/>
        </authorList>
    </citation>
    <scope>NUCLEOTIDE SEQUENCE</scope>
    <source>
        <strain evidence="2">ElentaLFYP107</strain>
    </source>
</reference>
<feature type="transmembrane region" description="Helical" evidence="1">
    <location>
        <begin position="12"/>
        <end position="34"/>
    </location>
</feature>
<evidence type="ECO:0000256" key="1">
    <source>
        <dbReference type="SAM" id="Phobius"/>
    </source>
</evidence>
<keyword evidence="1" id="KW-0812">Transmembrane</keyword>
<keyword evidence="1" id="KW-0472">Membrane</keyword>
<dbReference type="EMBL" id="CACRTT010000012">
    <property type="protein sequence ID" value="VYU11735.1"/>
    <property type="molecule type" value="Genomic_DNA"/>
</dbReference>
<dbReference type="GeneID" id="69510023"/>
<evidence type="ECO:0000313" key="2">
    <source>
        <dbReference type="EMBL" id="VYU11735.1"/>
    </source>
</evidence>
<gene>
    <name evidence="2" type="ORF">ELLFYP107_00110</name>
</gene>
<sequence>MRRANKGMDPERRVVCGIAAVVAVVVASVAFFGWRACGRSVDAVGVDGAAIELKVNLRCDGWSSENTGLGVFVSGTQIDGATCDEQLVFEGSGVQTAYLGAGSYEIVPQLPSLMLRDGTVLAAGDAVARDYGEGSSAADDLEIAYAAIDARDLSEDELRAVADCSFVFEDDANAAFERALERKSGEADHEA</sequence>
<organism evidence="2">
    <name type="scientific">Eggerthella lenta</name>
    <name type="common">Eubacterium lentum</name>
    <dbReference type="NCBI Taxonomy" id="84112"/>
    <lineage>
        <taxon>Bacteria</taxon>
        <taxon>Bacillati</taxon>
        <taxon>Actinomycetota</taxon>
        <taxon>Coriobacteriia</taxon>
        <taxon>Eggerthellales</taxon>
        <taxon>Eggerthellaceae</taxon>
        <taxon>Eggerthella</taxon>
    </lineage>
</organism>
<dbReference type="RefSeq" id="WP_226844565.1">
    <property type="nucleotide sequence ID" value="NZ_AP025575.1"/>
</dbReference>
<dbReference type="AlphaFoldDB" id="A0A6N3C6P9"/>
<protein>
    <submittedName>
        <fullName evidence="2">Uncharacterized protein</fullName>
    </submittedName>
</protein>
<keyword evidence="1" id="KW-1133">Transmembrane helix</keyword>